<dbReference type="OrthoDB" id="2430269at2759"/>
<proteinExistence type="predicted"/>
<protein>
    <submittedName>
        <fullName evidence="1">Uncharacterized protein</fullName>
    </submittedName>
</protein>
<comment type="caution">
    <text evidence="1">The sequence shown here is derived from an EMBL/GenBank/DDBJ whole genome shotgun (WGS) entry which is preliminary data.</text>
</comment>
<organism evidence="1 2">
    <name type="scientific">Modicella reniformis</name>
    <dbReference type="NCBI Taxonomy" id="1440133"/>
    <lineage>
        <taxon>Eukaryota</taxon>
        <taxon>Fungi</taxon>
        <taxon>Fungi incertae sedis</taxon>
        <taxon>Mucoromycota</taxon>
        <taxon>Mortierellomycotina</taxon>
        <taxon>Mortierellomycetes</taxon>
        <taxon>Mortierellales</taxon>
        <taxon>Mortierellaceae</taxon>
        <taxon>Modicella</taxon>
    </lineage>
</organism>
<feature type="non-terminal residue" evidence="1">
    <location>
        <position position="87"/>
    </location>
</feature>
<dbReference type="Proteomes" id="UP000749646">
    <property type="component" value="Unassembled WGS sequence"/>
</dbReference>
<dbReference type="AlphaFoldDB" id="A0A9P6SR80"/>
<gene>
    <name evidence="1" type="ORF">BGZ65_011280</name>
</gene>
<name>A0A9P6SR80_9FUNG</name>
<dbReference type="EMBL" id="JAAAHW010001905">
    <property type="protein sequence ID" value="KAF9993237.1"/>
    <property type="molecule type" value="Genomic_DNA"/>
</dbReference>
<evidence type="ECO:0000313" key="2">
    <source>
        <dbReference type="Proteomes" id="UP000749646"/>
    </source>
</evidence>
<keyword evidence="2" id="KW-1185">Reference proteome</keyword>
<sequence>MDADFLLQWLDLGKELHKSLESQPSYAQDLVRGRIKTNSGTLEDLAHLFTNRASQYEHLKTRERDKYEHFSQVKSKCLICGKAINYN</sequence>
<accession>A0A9P6SR80</accession>
<evidence type="ECO:0000313" key="1">
    <source>
        <dbReference type="EMBL" id="KAF9993237.1"/>
    </source>
</evidence>
<reference evidence="1" key="1">
    <citation type="journal article" date="2020" name="Fungal Divers.">
        <title>Resolving the Mortierellaceae phylogeny through synthesis of multi-gene phylogenetics and phylogenomics.</title>
        <authorList>
            <person name="Vandepol N."/>
            <person name="Liber J."/>
            <person name="Desiro A."/>
            <person name="Na H."/>
            <person name="Kennedy M."/>
            <person name="Barry K."/>
            <person name="Grigoriev I.V."/>
            <person name="Miller A.N."/>
            <person name="O'Donnell K."/>
            <person name="Stajich J.E."/>
            <person name="Bonito G."/>
        </authorList>
    </citation>
    <scope>NUCLEOTIDE SEQUENCE</scope>
    <source>
        <strain evidence="1">MES-2147</strain>
    </source>
</reference>